<keyword evidence="6" id="KW-0418">Kinase</keyword>
<organism evidence="13 14">
    <name type="scientific">Planctomyces bekefii</name>
    <dbReference type="NCBI Taxonomy" id="1653850"/>
    <lineage>
        <taxon>Bacteria</taxon>
        <taxon>Pseudomonadati</taxon>
        <taxon>Planctomycetota</taxon>
        <taxon>Planctomycetia</taxon>
        <taxon>Planctomycetales</taxon>
        <taxon>Planctomycetaceae</taxon>
        <taxon>Planctomyces</taxon>
    </lineage>
</organism>
<evidence type="ECO:0000256" key="1">
    <source>
        <dbReference type="ARBA" id="ARBA00007316"/>
    </source>
</evidence>
<comment type="similarity">
    <text evidence="2">Belongs to the etk/wzc family.</text>
</comment>
<evidence type="ECO:0000313" key="14">
    <source>
        <dbReference type="Proteomes" id="UP000321083"/>
    </source>
</evidence>
<keyword evidence="7" id="KW-0067">ATP-binding</keyword>
<dbReference type="AlphaFoldDB" id="A0A5C6M5V8"/>
<evidence type="ECO:0000313" key="13">
    <source>
        <dbReference type="EMBL" id="TWW08574.1"/>
    </source>
</evidence>
<evidence type="ECO:0000256" key="2">
    <source>
        <dbReference type="ARBA" id="ARBA00008883"/>
    </source>
</evidence>
<dbReference type="EMBL" id="SRHE01000600">
    <property type="protein sequence ID" value="TWW08574.1"/>
    <property type="molecule type" value="Genomic_DNA"/>
</dbReference>
<dbReference type="FunFam" id="3.40.50.300:FF:000527">
    <property type="entry name" value="Tyrosine-protein kinase etk"/>
    <property type="match status" value="1"/>
</dbReference>
<evidence type="ECO:0000256" key="11">
    <source>
        <dbReference type="SAM" id="Phobius"/>
    </source>
</evidence>
<evidence type="ECO:0000256" key="9">
    <source>
        <dbReference type="ARBA" id="ARBA00051245"/>
    </source>
</evidence>
<protein>
    <recommendedName>
        <fullName evidence="3">non-specific protein-tyrosine kinase</fullName>
        <ecNumber evidence="3">2.7.10.2</ecNumber>
    </recommendedName>
</protein>
<reference evidence="13 14" key="2">
    <citation type="submission" date="2019-08" db="EMBL/GenBank/DDBJ databases">
        <authorList>
            <person name="Henke P."/>
        </authorList>
    </citation>
    <scope>NUCLEOTIDE SEQUENCE [LARGE SCALE GENOMIC DNA]</scope>
    <source>
        <strain evidence="13">Phe10_nw2017</strain>
    </source>
</reference>
<dbReference type="GO" id="GO:0005886">
    <property type="term" value="C:plasma membrane"/>
    <property type="evidence" value="ECO:0007669"/>
    <property type="project" value="UniProtKB-ARBA"/>
</dbReference>
<keyword evidence="11" id="KW-1133">Transmembrane helix</keyword>
<dbReference type="GO" id="GO:0005524">
    <property type="term" value="F:ATP binding"/>
    <property type="evidence" value="ECO:0007669"/>
    <property type="project" value="UniProtKB-KW"/>
</dbReference>
<evidence type="ECO:0000256" key="5">
    <source>
        <dbReference type="ARBA" id="ARBA00022741"/>
    </source>
</evidence>
<accession>A0A5C6M5V8</accession>
<feature type="region of interest" description="Disordered" evidence="10">
    <location>
        <begin position="407"/>
        <end position="426"/>
    </location>
</feature>
<feature type="transmembrane region" description="Helical" evidence="11">
    <location>
        <begin position="95"/>
        <end position="114"/>
    </location>
</feature>
<gene>
    <name evidence="13" type="ORF">E3A20_22970</name>
</gene>
<dbReference type="GO" id="GO:0042802">
    <property type="term" value="F:identical protein binding"/>
    <property type="evidence" value="ECO:0007669"/>
    <property type="project" value="UniProtKB-ARBA"/>
</dbReference>
<comment type="caution">
    <text evidence="13">The sequence shown here is derived from an EMBL/GenBank/DDBJ whole genome shotgun (WGS) entry which is preliminary data.</text>
</comment>
<feature type="domain" description="AAA" evidence="12">
    <location>
        <begin position="191"/>
        <end position="332"/>
    </location>
</feature>
<dbReference type="NCBIfam" id="TIGR01007">
    <property type="entry name" value="eps_fam"/>
    <property type="match status" value="1"/>
</dbReference>
<evidence type="ECO:0000256" key="4">
    <source>
        <dbReference type="ARBA" id="ARBA00022679"/>
    </source>
</evidence>
<evidence type="ECO:0000256" key="10">
    <source>
        <dbReference type="SAM" id="MobiDB-lite"/>
    </source>
</evidence>
<dbReference type="SUPFAM" id="SSF52540">
    <property type="entry name" value="P-loop containing nucleoside triphosphate hydrolases"/>
    <property type="match status" value="1"/>
</dbReference>
<evidence type="ECO:0000256" key="8">
    <source>
        <dbReference type="ARBA" id="ARBA00023137"/>
    </source>
</evidence>
<evidence type="ECO:0000256" key="6">
    <source>
        <dbReference type="ARBA" id="ARBA00022777"/>
    </source>
</evidence>
<evidence type="ECO:0000256" key="7">
    <source>
        <dbReference type="ARBA" id="ARBA00022840"/>
    </source>
</evidence>
<keyword evidence="11" id="KW-0812">Transmembrane</keyword>
<keyword evidence="4" id="KW-0808">Transferase</keyword>
<dbReference type="Pfam" id="PF13614">
    <property type="entry name" value="AAA_31"/>
    <property type="match status" value="1"/>
</dbReference>
<comment type="catalytic activity">
    <reaction evidence="9">
        <text>L-tyrosyl-[protein] + ATP = O-phospho-L-tyrosyl-[protein] + ADP + H(+)</text>
        <dbReference type="Rhea" id="RHEA:10596"/>
        <dbReference type="Rhea" id="RHEA-COMP:10136"/>
        <dbReference type="Rhea" id="RHEA-COMP:20101"/>
        <dbReference type="ChEBI" id="CHEBI:15378"/>
        <dbReference type="ChEBI" id="CHEBI:30616"/>
        <dbReference type="ChEBI" id="CHEBI:46858"/>
        <dbReference type="ChEBI" id="CHEBI:61978"/>
        <dbReference type="ChEBI" id="CHEBI:456216"/>
        <dbReference type="EC" id="2.7.10.2"/>
    </reaction>
</comment>
<keyword evidence="8" id="KW-0829">Tyrosine-protein kinase</keyword>
<dbReference type="GO" id="GO:0004715">
    <property type="term" value="F:non-membrane spanning protein tyrosine kinase activity"/>
    <property type="evidence" value="ECO:0007669"/>
    <property type="project" value="UniProtKB-EC"/>
</dbReference>
<dbReference type="Proteomes" id="UP000321083">
    <property type="component" value="Unassembled WGS sequence"/>
</dbReference>
<proteinExistence type="inferred from homology"/>
<keyword evidence="11" id="KW-0472">Membrane</keyword>
<dbReference type="PANTHER" id="PTHR32309:SF13">
    <property type="entry name" value="FERRIC ENTEROBACTIN TRANSPORT PROTEIN FEPE"/>
    <property type="match status" value="1"/>
</dbReference>
<evidence type="ECO:0000256" key="3">
    <source>
        <dbReference type="ARBA" id="ARBA00011903"/>
    </source>
</evidence>
<dbReference type="Gene3D" id="3.40.50.300">
    <property type="entry name" value="P-loop containing nucleotide triphosphate hydrolases"/>
    <property type="match status" value="1"/>
</dbReference>
<evidence type="ECO:0000259" key="12">
    <source>
        <dbReference type="Pfam" id="PF13614"/>
    </source>
</evidence>
<dbReference type="EC" id="2.7.10.2" evidence="3"/>
<keyword evidence="14" id="KW-1185">Reference proteome</keyword>
<feature type="compositionally biased region" description="Polar residues" evidence="10">
    <location>
        <begin position="414"/>
        <end position="426"/>
    </location>
</feature>
<dbReference type="CDD" id="cd05387">
    <property type="entry name" value="BY-kinase"/>
    <property type="match status" value="1"/>
</dbReference>
<dbReference type="PANTHER" id="PTHR32309">
    <property type="entry name" value="TYROSINE-PROTEIN KINASE"/>
    <property type="match status" value="1"/>
</dbReference>
<dbReference type="InterPro" id="IPR027417">
    <property type="entry name" value="P-loop_NTPase"/>
</dbReference>
<reference evidence="13 14" key="1">
    <citation type="submission" date="2019-08" db="EMBL/GenBank/DDBJ databases">
        <title>100 year-old enigma solved: identification of Planctomyces bekefii, the type genus and species of the phylum Planctomycetes.</title>
        <authorList>
            <person name="Svetlana D.N."/>
            <person name="Overmann J."/>
        </authorList>
    </citation>
    <scope>NUCLEOTIDE SEQUENCE [LARGE SCALE GENOMIC DNA]</scope>
    <source>
        <strain evidence="13">Phe10_nw2017</strain>
    </source>
</reference>
<sequence length="444" mass="48757">MYLKSIEQQLQIIERQQQEVQVLATNDDALARKLMLEEIEDKHKKANIDRLGALFNNTSQAISEVHMNAGMGGVTALVLQRARTGIKISPIMERFLGMGALMGAMAGLGIAYLIEMADRSFRKPEDIIREFGVPIMGHIPFMTEQRMKISADGNKFDRSAITVHLPRSRPAEAFRAIRTAVCFSAMAGEHRVISVTSPAAGDGKSTLALNLAVSLAQSGKRTVLLESDLRRPKVHKLTGVENKVGVVDVLRGTAELEAAVQSTQVPDLFIIPCGSRPKDPAELLARPEYETLLEDLRSRFDYVIVDTPPILAVTDPAGVAARVDGVIVCMRLSRHTRDLGKRTIDSLRDIGATVSGVVINGGEERDAYGYGNYRYSDYRYYYKSYNYKYGYGYGRYGSYNSYTSKDGSEYFPDENQTGGVATSGSAQLQAIASKSESAEDGDKA</sequence>
<dbReference type="InterPro" id="IPR005702">
    <property type="entry name" value="Wzc-like_C"/>
</dbReference>
<dbReference type="InterPro" id="IPR050445">
    <property type="entry name" value="Bact_polysacc_biosynth/exp"/>
</dbReference>
<name>A0A5C6M5V8_9PLAN</name>
<comment type="similarity">
    <text evidence="1">Belongs to the CpsD/CapB family.</text>
</comment>
<dbReference type="InterPro" id="IPR025669">
    <property type="entry name" value="AAA_dom"/>
</dbReference>
<keyword evidence="5" id="KW-0547">Nucleotide-binding</keyword>